<evidence type="ECO:0000256" key="1">
    <source>
        <dbReference type="SAM" id="MobiDB-lite"/>
    </source>
</evidence>
<evidence type="ECO:0000313" key="3">
    <source>
        <dbReference type="Proteomes" id="UP001470230"/>
    </source>
</evidence>
<reference evidence="2 3" key="1">
    <citation type="submission" date="2024-04" db="EMBL/GenBank/DDBJ databases">
        <title>Tritrichomonas musculus Genome.</title>
        <authorList>
            <person name="Alves-Ferreira E."/>
            <person name="Grigg M."/>
            <person name="Lorenzi H."/>
            <person name="Galac M."/>
        </authorList>
    </citation>
    <scope>NUCLEOTIDE SEQUENCE [LARGE SCALE GENOMIC DNA]</scope>
    <source>
        <strain evidence="2 3">EAF2021</strain>
    </source>
</reference>
<dbReference type="Proteomes" id="UP001470230">
    <property type="component" value="Unassembled WGS sequence"/>
</dbReference>
<organism evidence="2 3">
    <name type="scientific">Tritrichomonas musculus</name>
    <dbReference type="NCBI Taxonomy" id="1915356"/>
    <lineage>
        <taxon>Eukaryota</taxon>
        <taxon>Metamonada</taxon>
        <taxon>Parabasalia</taxon>
        <taxon>Tritrichomonadida</taxon>
        <taxon>Tritrichomonadidae</taxon>
        <taxon>Tritrichomonas</taxon>
    </lineage>
</organism>
<comment type="caution">
    <text evidence="2">The sequence shown here is derived from an EMBL/GenBank/DDBJ whole genome shotgun (WGS) entry which is preliminary data.</text>
</comment>
<dbReference type="EMBL" id="JAPFFF010000008">
    <property type="protein sequence ID" value="KAK8884703.1"/>
    <property type="molecule type" value="Genomic_DNA"/>
</dbReference>
<protein>
    <submittedName>
        <fullName evidence="2">Uncharacterized protein</fullName>
    </submittedName>
</protein>
<sequence length="319" mass="37195">MQNPHVPLVDPNFNRQNQTQKTSSIPRYERNNLNNSHSERSVRGNQKNELQVTGNPLDIWFRSAQFFQPLPTAEDIDKICDEMTIDSNSFINDKNSRKRNQNDRGSHHWSEQLNEIVQSTLKDSKKSNSSKQLLHLPRPPPAPNDISEYWVNQTPTFPISDLQKENRSIVHCLLCAFVEVGPDDSDQENKFLTTNVEADSDEDDINDENDDLLNIHTPAPQIEYDDYLRLPFEDRLEIELKCAGLDKPANSNDKGSIIFSQEIEQYKKEMANLNPQIEFFRNDIKQKLPQYKLDEERRISDQQTFQNLIPEYKKKSHKK</sequence>
<feature type="region of interest" description="Disordered" evidence="1">
    <location>
        <begin position="1"/>
        <end position="49"/>
    </location>
</feature>
<feature type="compositionally biased region" description="Polar residues" evidence="1">
    <location>
        <begin position="13"/>
        <end position="36"/>
    </location>
</feature>
<keyword evidence="3" id="KW-1185">Reference proteome</keyword>
<accession>A0ABR2K1S5</accession>
<feature type="compositionally biased region" description="Polar residues" evidence="1">
    <location>
        <begin position="111"/>
        <end position="132"/>
    </location>
</feature>
<feature type="compositionally biased region" description="Basic and acidic residues" evidence="1">
    <location>
        <begin position="100"/>
        <end position="110"/>
    </location>
</feature>
<name>A0ABR2K1S5_9EUKA</name>
<evidence type="ECO:0000313" key="2">
    <source>
        <dbReference type="EMBL" id="KAK8884703.1"/>
    </source>
</evidence>
<gene>
    <name evidence="2" type="ORF">M9Y10_043822</name>
</gene>
<proteinExistence type="predicted"/>
<feature type="region of interest" description="Disordered" evidence="1">
    <location>
        <begin position="89"/>
        <end position="143"/>
    </location>
</feature>